<accession>A0A5M7BC63</accession>
<keyword evidence="5" id="KW-1185">Reference proteome</keyword>
<comment type="caution">
    <text evidence="3">The sequence shown here is derived from an EMBL/GenBank/DDBJ whole genome shotgun (WGS) entry which is preliminary data.</text>
</comment>
<evidence type="ECO:0000313" key="3">
    <source>
        <dbReference type="EMBL" id="KAA5825757.1"/>
    </source>
</evidence>
<reference evidence="4 5" key="2">
    <citation type="submission" date="2019-07" db="EMBL/GenBank/DDBJ databases">
        <title>Algibacter marinivivus sp. nov., isolated from the surface of a marine red alga.</title>
        <authorList>
            <person name="Zhong X."/>
            <person name="Xu W."/>
            <person name="Zhang Y."/>
            <person name="Zhang Q."/>
            <person name="Du Z."/>
        </authorList>
    </citation>
    <scope>NUCLEOTIDE SEQUENCE [LARGE SCALE GENOMIC DNA]</scope>
    <source>
        <strain evidence="4 5">RU-4-M-4</strain>
    </source>
</reference>
<keyword evidence="1" id="KW-1133">Transmembrane helix</keyword>
<sequence length="686" mass="79670">MRSFFIAILVITISTTKLFSQVLKEKTPNWVDTNTYTEDVMHIDDVSDGSFILLYDNQIHASKKIEYSRLVMKITDNVGIQNASTVSVSYDPAYQSLKFHSINVIRDNKIIDKLDLSNFQVMRRELNTEIYLYDGSLSAVMNISDVRTGDIIDYSYSIYGFNPLSKKYSQSFYLNDIDPIGKINVSILSNNKLNHKTFNTSPVLNLTKVNNLNKYHWVVSNTTKLDYEENIPSWKFIYNTLFVSEYNSWAEVVDWGIKLYEVNTKIDNKLQLKINEINNAFTSKGEKIKATLDFVQNDVRYLGFEFGIGGYKPFTPNLVFERRFGDCKDKSLLMITMLKEMGIEAYPMLVNTTLKHSIKELLPSPKFFDHCVVKVVDNKSKYYYDPTITNQGGDYDSTHFPDYRFGLVLQKGNTEFDEIKPKSENKVEVLEEFTIDTIGKGAILKVVSTYYESEADNMRNYFKNNGKNAIKKEYENFYSNYYFNVSSPNAPTFKDRKISNIFKVFETYKIDSIWEPMVEKENHIAASFTATNLLNSLYIPNKQKRTSEIAITYPIIREHKIKVNLPTAWDITNNKLFVNSPGFYYEWKVNYDRSQKAINLYYYLETQKDHITKGEFKQYLNDVKKVDQSSGYLLFIPKNFSSSSILFDGNTNNFSGIFDIIKLILILGFIVVIGLLVFMYFQNKKR</sequence>
<dbReference type="RefSeq" id="WP_144116074.1">
    <property type="nucleotide sequence ID" value="NZ_JACHGE010000003.1"/>
</dbReference>
<dbReference type="EMBL" id="VWRS01000003">
    <property type="protein sequence ID" value="KAA5825757.1"/>
    <property type="molecule type" value="Genomic_DNA"/>
</dbReference>
<evidence type="ECO:0000313" key="4">
    <source>
        <dbReference type="EMBL" id="TSJ80055.1"/>
    </source>
</evidence>
<dbReference type="Pfam" id="PF12969">
    <property type="entry name" value="DUF3857"/>
    <property type="match status" value="1"/>
</dbReference>
<evidence type="ECO:0000313" key="5">
    <source>
        <dbReference type="Proteomes" id="UP000315145"/>
    </source>
</evidence>
<dbReference type="Proteomes" id="UP000315145">
    <property type="component" value="Unassembled WGS sequence"/>
</dbReference>
<feature type="transmembrane region" description="Helical" evidence="1">
    <location>
        <begin position="660"/>
        <end position="681"/>
    </location>
</feature>
<dbReference type="OrthoDB" id="8595007at2"/>
<dbReference type="InterPro" id="IPR024618">
    <property type="entry name" value="DUF3857"/>
</dbReference>
<evidence type="ECO:0000256" key="1">
    <source>
        <dbReference type="SAM" id="Phobius"/>
    </source>
</evidence>
<dbReference type="Proteomes" id="UP000322315">
    <property type="component" value="Unassembled WGS sequence"/>
</dbReference>
<name>A0A5M7BC63_9FLAO</name>
<proteinExistence type="predicted"/>
<reference evidence="3 6" key="1">
    <citation type="journal article" date="2015" name="Int. J. Syst. Evol. Microbiol.">
        <title>Algibacter amylolyticus sp. nov., isolated from intertidal sediment.</title>
        <authorList>
            <person name="Zhang D.C."/>
            <person name="Wu J."/>
            <person name="Neuner K."/>
            <person name="Yao J."/>
            <person name="Margesin R."/>
        </authorList>
    </citation>
    <scope>NUCLEOTIDE SEQUENCE [LARGE SCALE GENOMIC DNA]</scope>
    <source>
        <strain evidence="3 6">RU-4-M-4</strain>
    </source>
</reference>
<keyword evidence="1" id="KW-0812">Transmembrane</keyword>
<dbReference type="AlphaFoldDB" id="A0A5M7BC63"/>
<dbReference type="EMBL" id="VMBF01000003">
    <property type="protein sequence ID" value="TSJ80055.1"/>
    <property type="molecule type" value="Genomic_DNA"/>
</dbReference>
<dbReference type="Gene3D" id="2.60.40.3140">
    <property type="match status" value="1"/>
</dbReference>
<evidence type="ECO:0000313" key="6">
    <source>
        <dbReference type="Proteomes" id="UP000322315"/>
    </source>
</evidence>
<reference evidence="3" key="3">
    <citation type="submission" date="2019-09" db="EMBL/GenBank/DDBJ databases">
        <authorList>
            <person name="Zhang D.-C."/>
        </authorList>
    </citation>
    <scope>NUCLEOTIDE SEQUENCE</scope>
    <source>
        <strain evidence="3">RU-4-M-4</strain>
    </source>
</reference>
<dbReference type="InterPro" id="IPR038765">
    <property type="entry name" value="Papain-like_cys_pep_sf"/>
</dbReference>
<evidence type="ECO:0000259" key="2">
    <source>
        <dbReference type="Pfam" id="PF12969"/>
    </source>
</evidence>
<protein>
    <submittedName>
        <fullName evidence="3">DUF3857 domain-containing protein</fullName>
    </submittedName>
</protein>
<dbReference type="SUPFAM" id="SSF54001">
    <property type="entry name" value="Cysteine proteinases"/>
    <property type="match status" value="1"/>
</dbReference>
<gene>
    <name evidence="3" type="ORF">F2B50_07555</name>
    <name evidence="4" type="ORF">FPF71_07555</name>
</gene>
<dbReference type="Gene3D" id="3.10.620.30">
    <property type="match status" value="1"/>
</dbReference>
<keyword evidence="1" id="KW-0472">Membrane</keyword>
<organism evidence="3 6">
    <name type="scientific">Algibacter amylolyticus</name>
    <dbReference type="NCBI Taxonomy" id="1608400"/>
    <lineage>
        <taxon>Bacteria</taxon>
        <taxon>Pseudomonadati</taxon>
        <taxon>Bacteroidota</taxon>
        <taxon>Flavobacteriia</taxon>
        <taxon>Flavobacteriales</taxon>
        <taxon>Flavobacteriaceae</taxon>
        <taxon>Algibacter</taxon>
    </lineage>
</organism>
<feature type="domain" description="DUF3857" evidence="2">
    <location>
        <begin position="65"/>
        <end position="222"/>
    </location>
</feature>